<evidence type="ECO:0008006" key="4">
    <source>
        <dbReference type="Google" id="ProtNLM"/>
    </source>
</evidence>
<dbReference type="EMBL" id="BEXD01003918">
    <property type="protein sequence ID" value="GBC03961.1"/>
    <property type="molecule type" value="Genomic_DNA"/>
</dbReference>
<dbReference type="OrthoDB" id="2444741at2759"/>
<dbReference type="SUPFAM" id="SSF52047">
    <property type="entry name" value="RNI-like"/>
    <property type="match status" value="1"/>
</dbReference>
<dbReference type="EMBL" id="BLAL01000017">
    <property type="protein sequence ID" value="GES75616.1"/>
    <property type="molecule type" value="Genomic_DNA"/>
</dbReference>
<dbReference type="STRING" id="94130.A0A2Z6RNU2"/>
<organism evidence="1 3">
    <name type="scientific">Rhizophagus clarus</name>
    <dbReference type="NCBI Taxonomy" id="94130"/>
    <lineage>
        <taxon>Eukaryota</taxon>
        <taxon>Fungi</taxon>
        <taxon>Fungi incertae sedis</taxon>
        <taxon>Mucoromycota</taxon>
        <taxon>Glomeromycotina</taxon>
        <taxon>Glomeromycetes</taxon>
        <taxon>Glomerales</taxon>
        <taxon>Glomeraceae</taxon>
        <taxon>Rhizophagus</taxon>
    </lineage>
</organism>
<evidence type="ECO:0000313" key="2">
    <source>
        <dbReference type="EMBL" id="GES75616.1"/>
    </source>
</evidence>
<reference evidence="2" key="2">
    <citation type="submission" date="2019-10" db="EMBL/GenBank/DDBJ databases">
        <title>Conservation and host-specific expression of non-tandemly repeated heterogenous ribosome RNA gene in arbuscular mycorrhizal fungi.</title>
        <authorList>
            <person name="Maeda T."/>
            <person name="Kobayashi Y."/>
            <person name="Nakagawa T."/>
            <person name="Ezawa T."/>
            <person name="Yamaguchi K."/>
            <person name="Bino T."/>
            <person name="Nishimoto Y."/>
            <person name="Shigenobu S."/>
            <person name="Kawaguchi M."/>
        </authorList>
    </citation>
    <scope>NUCLEOTIDE SEQUENCE</scope>
    <source>
        <strain evidence="2">HR1</strain>
    </source>
</reference>
<proteinExistence type="predicted"/>
<dbReference type="Proteomes" id="UP000615446">
    <property type="component" value="Unassembled WGS sequence"/>
</dbReference>
<protein>
    <recommendedName>
        <fullName evidence="4">F-box domain-containing protein</fullName>
    </recommendedName>
</protein>
<evidence type="ECO:0000313" key="1">
    <source>
        <dbReference type="EMBL" id="GBC03961.1"/>
    </source>
</evidence>
<comment type="caution">
    <text evidence="1">The sequence shown here is derived from an EMBL/GenBank/DDBJ whole genome shotgun (WGS) entry which is preliminary data.</text>
</comment>
<reference evidence="1 3" key="1">
    <citation type="submission" date="2017-11" db="EMBL/GenBank/DDBJ databases">
        <title>The genome of Rhizophagus clarus HR1 reveals common genetic basis of auxotrophy among arbuscular mycorrhizal fungi.</title>
        <authorList>
            <person name="Kobayashi Y."/>
        </authorList>
    </citation>
    <scope>NUCLEOTIDE SEQUENCE [LARGE SCALE GENOMIC DNA]</scope>
    <source>
        <strain evidence="1 3">HR1</strain>
    </source>
</reference>
<gene>
    <name evidence="2" type="ORF">RCL2_000304100</name>
    <name evidence="1" type="ORF">RclHR1_05420005</name>
</gene>
<evidence type="ECO:0000313" key="3">
    <source>
        <dbReference type="Proteomes" id="UP000247702"/>
    </source>
</evidence>
<dbReference type="AlphaFoldDB" id="A0A2Z6RNU2"/>
<sequence length="528" mass="62851">MTLPYLTDNCIHYILQYLQNDRLTLFNCLLVNRYWCKSTVPLLYADPFKNITEKTCQIALTLIFCFNKAEILQLNNQLELNLINNIKFEEEYNPLFKYPKYLENYSYYIIDTVIYRWFLKCSGLSTINLGEETLPIFHQSILRQSRNIKRLDISTHIFYHESFKNFDFQNFISNLNSLSLKICVNTDVYNEIEQEFLSNIANIGINLRKLLIKFLEPHIIMWKHSNHIFGNSTNTTTLEKLYTIIQKQKNLQTFKIGSCNSLLTNFLIPLEFQNHSLVHIEFISINFNNVNLKSFNNLYNLKYLKFETCKDISFSQCEILNFALFKLKKLSFKDNYWKPDITSLMIKYFGESLQRLLIQNPKIYLIESILMYCSNLICLKIRIDVHFDLSLLPFLKYLSIKNLCININNYYSDNINEFFINLAINIPININQISIYFFTRSDKFLYFKDFLENCHNCFEIINFDHTFELKFLKIILNYIERSNNSLKILGNPDDTKLNDEEFDLLNQIKAKGVKIMDFFDIYEAIKDI</sequence>
<dbReference type="Proteomes" id="UP000247702">
    <property type="component" value="Unassembled WGS sequence"/>
</dbReference>
<accession>A0A2Z6RNU2</accession>
<name>A0A2Z6RNU2_9GLOM</name>
<keyword evidence="3" id="KW-1185">Reference proteome</keyword>